<evidence type="ECO:0000313" key="1">
    <source>
        <dbReference type="EMBL" id="PSL52479.1"/>
    </source>
</evidence>
<dbReference type="AlphaFoldDB" id="A0A2P8I1Y9"/>
<dbReference type="Proteomes" id="UP000241118">
    <property type="component" value="Unassembled WGS sequence"/>
</dbReference>
<dbReference type="OrthoDB" id="3694075at2"/>
<protein>
    <recommendedName>
        <fullName evidence="3">Transcriptional regulator</fullName>
    </recommendedName>
</protein>
<evidence type="ECO:0000313" key="2">
    <source>
        <dbReference type="Proteomes" id="UP000241118"/>
    </source>
</evidence>
<proteinExistence type="predicted"/>
<reference evidence="1 2" key="1">
    <citation type="submission" date="2018-03" db="EMBL/GenBank/DDBJ databases">
        <title>Genomic Encyclopedia of Type Strains, Phase III (KMG-III): the genomes of soil and plant-associated and newly described type strains.</title>
        <authorList>
            <person name="Whitman W."/>
        </authorList>
    </citation>
    <scope>NUCLEOTIDE SEQUENCE [LARGE SCALE GENOMIC DNA]</scope>
    <source>
        <strain evidence="1 2">CGMCC 4.7097</strain>
    </source>
</reference>
<accession>A0A2P8I1Y9</accession>
<keyword evidence="2" id="KW-1185">Reference proteome</keyword>
<gene>
    <name evidence="1" type="ORF">B0I31_113152</name>
</gene>
<evidence type="ECO:0008006" key="3">
    <source>
        <dbReference type="Google" id="ProtNLM"/>
    </source>
</evidence>
<comment type="caution">
    <text evidence="1">The sequence shown here is derived from an EMBL/GenBank/DDBJ whole genome shotgun (WGS) entry which is preliminary data.</text>
</comment>
<sequence length="84" mass="9081">MPNTVMLRTDVFTKAMVLAGFRSDYGMAKAMGVNRSTVARVVSGELRPGAVFIASALTVLAPMEFKDLFDIVPLDEATLTRGKD</sequence>
<organism evidence="1 2">
    <name type="scientific">Saccharothrix carnea</name>
    <dbReference type="NCBI Taxonomy" id="1280637"/>
    <lineage>
        <taxon>Bacteria</taxon>
        <taxon>Bacillati</taxon>
        <taxon>Actinomycetota</taxon>
        <taxon>Actinomycetes</taxon>
        <taxon>Pseudonocardiales</taxon>
        <taxon>Pseudonocardiaceae</taxon>
        <taxon>Saccharothrix</taxon>
    </lineage>
</organism>
<name>A0A2P8I1Y9_SACCR</name>
<dbReference type="EMBL" id="PYAX01000013">
    <property type="protein sequence ID" value="PSL52479.1"/>
    <property type="molecule type" value="Genomic_DNA"/>
</dbReference>